<evidence type="ECO:0000313" key="3">
    <source>
        <dbReference type="Proteomes" id="UP000184510"/>
    </source>
</evidence>
<evidence type="ECO:0000313" key="2">
    <source>
        <dbReference type="EMBL" id="SHJ72556.1"/>
    </source>
</evidence>
<dbReference type="InParanoid" id="A0A1M6LMW5"/>
<proteinExistence type="predicted"/>
<feature type="transmembrane region" description="Helical" evidence="1">
    <location>
        <begin position="15"/>
        <end position="40"/>
    </location>
</feature>
<dbReference type="Proteomes" id="UP000184510">
    <property type="component" value="Unassembled WGS sequence"/>
</dbReference>
<evidence type="ECO:0000256" key="1">
    <source>
        <dbReference type="SAM" id="Phobius"/>
    </source>
</evidence>
<gene>
    <name evidence="2" type="ORF">SAMN02745181_2447</name>
</gene>
<dbReference type="STRING" id="1123071.SAMN02745181_2447"/>
<dbReference type="RefSeq" id="WP_143184037.1">
    <property type="nucleotide sequence ID" value="NZ_FQYR01000004.1"/>
</dbReference>
<name>A0A1M6LMW5_9BACT</name>
<sequence length="695" mass="75220">MKITTYPFKTQRKGFVNITVVVVVGIFCLGLMAATFQSTVRSLDTQRKVQLQLDYEAREQAFLRAVVSLAPVVAANSMVDGSQDSTFSKNATSFEALYTEAGKLSSFAKTIDTDSYPAIKTKLNLTEARSLNVADATYTSVLDYVGAAADSYSTPGAVESTAQGNYPPPLYARGQGSSGLTSRTTVDTSSKTYASNNLLLSSALAYSTTGTPHEGLFANDDVYNQYNVINYPNIHFGYGEAGKPIVGKHNWWRLFLHPEIKHMNATGLTREVNNGYYLDREYVLSIYELPAQLPINAATAITLGQIGAEAWADVTISGGISANKVTTVNTVTADRLAVRKGATISGGTTLGTNGETYTGGSGVDRETFEATSKGFYPISKSSDTARAMFIAINPGNEFFDRYATVNDFEESPVSGKGSRLSAESWYQYSMGCHRCAMKLDVITVRDSTDQTPTEILFTYKSGGSDVSYKFSKTDGNWPEPGTDEGDAFPFHVLSTVPGRPSLELNMARLWPWMQTLASAPDATSVNNSIVINADYTQSGNNVAVPNIPTQSGDISLLLAEADDFTDFATGLSIVTNFRTYLMSDVNTVTTTPPLNSGLTGEFRPPFSLFCPEMRVGLDASNTRFTLTGQVGSFGDETTAGINVLDFKLGTTEQVKASKIKANLTQITHPAELPPINLMNWLVVVQRVMDSEHADY</sequence>
<accession>A0A1M6LMW5</accession>
<dbReference type="AlphaFoldDB" id="A0A1M6LMW5"/>
<keyword evidence="1" id="KW-1133">Transmembrane helix</keyword>
<keyword evidence="1" id="KW-0812">Transmembrane</keyword>
<reference evidence="2 3" key="1">
    <citation type="submission" date="2016-11" db="EMBL/GenBank/DDBJ databases">
        <authorList>
            <person name="Jaros S."/>
            <person name="Januszkiewicz K."/>
            <person name="Wedrychowicz H."/>
        </authorList>
    </citation>
    <scope>NUCLEOTIDE SEQUENCE [LARGE SCALE GENOMIC DNA]</scope>
    <source>
        <strain evidence="2 3">DSM 18772</strain>
    </source>
</reference>
<dbReference type="EMBL" id="FQYR01000004">
    <property type="protein sequence ID" value="SHJ72556.1"/>
    <property type="molecule type" value="Genomic_DNA"/>
</dbReference>
<dbReference type="OrthoDB" id="188824at2"/>
<protein>
    <submittedName>
        <fullName evidence="2">Uncharacterized protein</fullName>
    </submittedName>
</protein>
<organism evidence="2 3">
    <name type="scientific">Rubritalea squalenifaciens DSM 18772</name>
    <dbReference type="NCBI Taxonomy" id="1123071"/>
    <lineage>
        <taxon>Bacteria</taxon>
        <taxon>Pseudomonadati</taxon>
        <taxon>Verrucomicrobiota</taxon>
        <taxon>Verrucomicrobiia</taxon>
        <taxon>Verrucomicrobiales</taxon>
        <taxon>Rubritaleaceae</taxon>
        <taxon>Rubritalea</taxon>
    </lineage>
</organism>
<keyword evidence="3" id="KW-1185">Reference proteome</keyword>
<keyword evidence="1" id="KW-0472">Membrane</keyword>